<dbReference type="PIRSF" id="PIRSF037431">
    <property type="entry name" value="STHK_LiaS"/>
    <property type="match status" value="1"/>
</dbReference>
<proteinExistence type="predicted"/>
<keyword evidence="12 13" id="KW-0472">Membrane</keyword>
<dbReference type="InterPro" id="IPR036890">
    <property type="entry name" value="HATPase_C_sf"/>
</dbReference>
<evidence type="ECO:0000256" key="5">
    <source>
        <dbReference type="ARBA" id="ARBA00022679"/>
    </source>
</evidence>
<dbReference type="PROSITE" id="PS50109">
    <property type="entry name" value="HIS_KIN"/>
    <property type="match status" value="1"/>
</dbReference>
<dbReference type="SUPFAM" id="SSF55874">
    <property type="entry name" value="ATPase domain of HSP90 chaperone/DNA topoisomerase II/histidine kinase"/>
    <property type="match status" value="1"/>
</dbReference>
<dbReference type="CDD" id="cd16917">
    <property type="entry name" value="HATPase_UhpB-NarQ-NarX-like"/>
    <property type="match status" value="1"/>
</dbReference>
<dbReference type="Gene3D" id="3.30.565.10">
    <property type="entry name" value="Histidine kinase-like ATPase, C-terminal domain"/>
    <property type="match status" value="1"/>
</dbReference>
<dbReference type="EMBL" id="RCVZ01000017">
    <property type="protein sequence ID" value="RLQ93083.1"/>
    <property type="molecule type" value="Genomic_DNA"/>
</dbReference>
<keyword evidence="7 13" id="KW-0547">Nucleotide-binding</keyword>
<dbReference type="InterPro" id="IPR003594">
    <property type="entry name" value="HATPase_dom"/>
</dbReference>
<evidence type="ECO:0000256" key="8">
    <source>
        <dbReference type="ARBA" id="ARBA00022777"/>
    </source>
</evidence>
<dbReference type="RefSeq" id="WP_121682190.1">
    <property type="nucleotide sequence ID" value="NZ_RCVZ01000017.1"/>
</dbReference>
<keyword evidence="4" id="KW-0597">Phosphoprotein</keyword>
<dbReference type="SMART" id="SM00387">
    <property type="entry name" value="HATPase_c"/>
    <property type="match status" value="1"/>
</dbReference>
<dbReference type="GO" id="GO:0046983">
    <property type="term" value="F:protein dimerization activity"/>
    <property type="evidence" value="ECO:0007669"/>
    <property type="project" value="InterPro"/>
</dbReference>
<comment type="catalytic activity">
    <reaction evidence="1 13">
        <text>ATP + protein L-histidine = ADP + protein N-phospho-L-histidine.</text>
        <dbReference type="EC" id="2.7.13.3"/>
    </reaction>
</comment>
<feature type="transmembrane region" description="Helical" evidence="14">
    <location>
        <begin position="7"/>
        <end position="28"/>
    </location>
</feature>
<feature type="domain" description="Histidine kinase" evidence="15">
    <location>
        <begin position="148"/>
        <end position="343"/>
    </location>
</feature>
<evidence type="ECO:0000256" key="4">
    <source>
        <dbReference type="ARBA" id="ARBA00022553"/>
    </source>
</evidence>
<keyword evidence="11 13" id="KW-0902">Two-component regulatory system</keyword>
<evidence type="ECO:0000256" key="1">
    <source>
        <dbReference type="ARBA" id="ARBA00000085"/>
    </source>
</evidence>
<dbReference type="InterPro" id="IPR050482">
    <property type="entry name" value="Sensor_HK_TwoCompSys"/>
</dbReference>
<keyword evidence="10 14" id="KW-1133">Transmembrane helix</keyword>
<dbReference type="AlphaFoldDB" id="A0A3L7JQJ3"/>
<accession>A0A3L7JQJ3</accession>
<dbReference type="OrthoDB" id="9795828at2"/>
<evidence type="ECO:0000256" key="13">
    <source>
        <dbReference type="PIRNR" id="PIRNR037431"/>
    </source>
</evidence>
<keyword evidence="5 13" id="KW-0808">Transferase</keyword>
<dbReference type="PANTHER" id="PTHR24421:SF37">
    <property type="entry name" value="SENSOR HISTIDINE KINASE NARS"/>
    <property type="match status" value="1"/>
</dbReference>
<dbReference type="Gene3D" id="1.20.5.1930">
    <property type="match status" value="1"/>
</dbReference>
<dbReference type="GO" id="GO:0005886">
    <property type="term" value="C:plasma membrane"/>
    <property type="evidence" value="ECO:0007669"/>
    <property type="project" value="UniProtKB-SubCell"/>
</dbReference>
<evidence type="ECO:0000256" key="14">
    <source>
        <dbReference type="SAM" id="Phobius"/>
    </source>
</evidence>
<reference evidence="16 17" key="1">
    <citation type="submission" date="2018-10" db="EMBL/GenBank/DDBJ databases">
        <title>Falsibacillus sp. genome draft.</title>
        <authorList>
            <person name="Shi S."/>
        </authorList>
    </citation>
    <scope>NUCLEOTIDE SEQUENCE [LARGE SCALE GENOMIC DNA]</scope>
    <source>
        <strain evidence="16 17">GY 10110</strain>
    </source>
</reference>
<keyword evidence="6 14" id="KW-0812">Transmembrane</keyword>
<evidence type="ECO:0000256" key="2">
    <source>
        <dbReference type="ARBA" id="ARBA00004651"/>
    </source>
</evidence>
<dbReference type="InterPro" id="IPR017202">
    <property type="entry name" value="LiaS/VraS"/>
</dbReference>
<comment type="subcellular location">
    <subcellularLocation>
        <location evidence="2 13">Cell membrane</location>
        <topology evidence="2 13">Multi-pass membrane protein</topology>
    </subcellularLocation>
</comment>
<dbReference type="Proteomes" id="UP000276770">
    <property type="component" value="Unassembled WGS sequence"/>
</dbReference>
<dbReference type="Pfam" id="PF07730">
    <property type="entry name" value="HisKA_3"/>
    <property type="match status" value="1"/>
</dbReference>
<dbReference type="GO" id="GO:0000155">
    <property type="term" value="F:phosphorelay sensor kinase activity"/>
    <property type="evidence" value="ECO:0007669"/>
    <property type="project" value="UniProtKB-UniRule"/>
</dbReference>
<keyword evidence="9 13" id="KW-0067">ATP-binding</keyword>
<dbReference type="EC" id="2.7.13.3" evidence="13"/>
<name>A0A3L7JQJ3_9BACI</name>
<dbReference type="InterPro" id="IPR011712">
    <property type="entry name" value="Sig_transdc_His_kin_sub3_dim/P"/>
</dbReference>
<dbReference type="GO" id="GO:0005524">
    <property type="term" value="F:ATP binding"/>
    <property type="evidence" value="ECO:0007669"/>
    <property type="project" value="UniProtKB-UniRule"/>
</dbReference>
<evidence type="ECO:0000313" key="17">
    <source>
        <dbReference type="Proteomes" id="UP000276770"/>
    </source>
</evidence>
<gene>
    <name evidence="16" type="ORF">D9X91_18800</name>
</gene>
<organism evidence="16 17">
    <name type="scientific">Falsibacillus albus</name>
    <dbReference type="NCBI Taxonomy" id="2478915"/>
    <lineage>
        <taxon>Bacteria</taxon>
        <taxon>Bacillati</taxon>
        <taxon>Bacillota</taxon>
        <taxon>Bacilli</taxon>
        <taxon>Bacillales</taxon>
        <taxon>Bacillaceae</taxon>
        <taxon>Falsibacillus</taxon>
    </lineage>
</organism>
<dbReference type="InterPro" id="IPR005467">
    <property type="entry name" value="His_kinase_dom"/>
</dbReference>
<evidence type="ECO:0000256" key="10">
    <source>
        <dbReference type="ARBA" id="ARBA00022989"/>
    </source>
</evidence>
<evidence type="ECO:0000259" key="15">
    <source>
        <dbReference type="PROSITE" id="PS50109"/>
    </source>
</evidence>
<dbReference type="PANTHER" id="PTHR24421">
    <property type="entry name" value="NITRATE/NITRITE SENSOR PROTEIN NARX-RELATED"/>
    <property type="match status" value="1"/>
</dbReference>
<evidence type="ECO:0000256" key="6">
    <source>
        <dbReference type="ARBA" id="ARBA00022692"/>
    </source>
</evidence>
<evidence type="ECO:0000256" key="12">
    <source>
        <dbReference type="ARBA" id="ARBA00023136"/>
    </source>
</evidence>
<dbReference type="Pfam" id="PF02518">
    <property type="entry name" value="HATPase_c"/>
    <property type="match status" value="1"/>
</dbReference>
<evidence type="ECO:0000256" key="9">
    <source>
        <dbReference type="ARBA" id="ARBA00022840"/>
    </source>
</evidence>
<keyword evidence="8 13" id="KW-0418">Kinase</keyword>
<evidence type="ECO:0000256" key="7">
    <source>
        <dbReference type="ARBA" id="ARBA00022741"/>
    </source>
</evidence>
<comment type="caution">
    <text evidence="16">The sequence shown here is derived from an EMBL/GenBank/DDBJ whole genome shotgun (WGS) entry which is preliminary data.</text>
</comment>
<feature type="transmembrane region" description="Helical" evidence="14">
    <location>
        <begin position="48"/>
        <end position="71"/>
    </location>
</feature>
<keyword evidence="17" id="KW-1185">Reference proteome</keyword>
<protein>
    <recommendedName>
        <fullName evidence="13">Sensor histidine kinase</fullName>
        <ecNumber evidence="13">2.7.13.3</ecNumber>
    </recommendedName>
</protein>
<evidence type="ECO:0000256" key="11">
    <source>
        <dbReference type="ARBA" id="ARBA00023012"/>
    </source>
</evidence>
<evidence type="ECO:0000256" key="3">
    <source>
        <dbReference type="ARBA" id="ARBA00022475"/>
    </source>
</evidence>
<evidence type="ECO:0000313" key="16">
    <source>
        <dbReference type="EMBL" id="RLQ93083.1"/>
    </source>
</evidence>
<keyword evidence="3 13" id="KW-1003">Cell membrane</keyword>
<sequence>MSIIKRQMIVSCFMAIVSVLVFSTLYFYAFPLSDWSTLWERQILDFPFILVVPLAGLLIGIVSGLASGIAWKKQLSQIKGEISLLVGGQVPKRTEASKITEIASIEQQIDKLKVQISEQTKLSQKLATEKAEVQEKRIQELVSQERNRLARELHDSVSQQLFAASMLMSAINETNPSPSSAESKQLKMVEQMIHQSQLEMRALLLHLRPVALKGKSLEEGIQELLIELSQKVPMELHWKIEPLALDKGVEDHLFRILQESVSNTLRHAKASSLNVLLIERDSLIILRISDDGVGFDVEKEKEKAGSYGLQNMRERALEIGGTMKIVSLPNKGTRLEVRVPKISLEGEIND</sequence>